<evidence type="ECO:0000256" key="4">
    <source>
        <dbReference type="ARBA" id="ARBA00022692"/>
    </source>
</evidence>
<dbReference type="GO" id="GO:0005783">
    <property type="term" value="C:endoplasmic reticulum"/>
    <property type="evidence" value="ECO:0007669"/>
    <property type="project" value="TreeGrafter"/>
</dbReference>
<keyword evidence="5" id="KW-0653">Protein transport</keyword>
<keyword evidence="7" id="KW-0175">Coiled coil</keyword>
<evidence type="ECO:0000256" key="9">
    <source>
        <dbReference type="SAM" id="MobiDB-lite"/>
    </source>
</evidence>
<dbReference type="SUPFAM" id="SSF58038">
    <property type="entry name" value="SNARE fusion complex"/>
    <property type="match status" value="1"/>
</dbReference>
<feature type="region of interest" description="Disordered" evidence="9">
    <location>
        <begin position="176"/>
        <end position="211"/>
    </location>
</feature>
<accession>A0A7S2SJP4</accession>
<keyword evidence="4 10" id="KW-0812">Transmembrane</keyword>
<evidence type="ECO:0000256" key="1">
    <source>
        <dbReference type="ARBA" id="ARBA00004211"/>
    </source>
</evidence>
<dbReference type="AlphaFoldDB" id="A0A7S2SJP4"/>
<sequence length="403" mass="44091">MDATAAFHRVVQQVSGAAPGADQPRSSTAHPQSPMDHHSRDLLRNLESMRRFVRKTEPRYIQVEKFLSTDEELMTEKEKDDVDRQLAQFIQESSRSIQHLQSLVAKGFQVQAPGEARASEPGRPHVDEEFGLAPGSGRAIEHGQGAVLALLDRLQDLSTSVACMQSIRYHRTLDARTPFSGWLPPDTSLSSHLGSGRRDAADHENLEGQQSAAEEAAFLESVCPSWGTICEGKSSHGASSLTSSEAPPAPRVEGTRGPPKPGHRRRPLSVAEDVNDGASSAPAVLQEHSEGPRQSRATPLQQLEQENGELAASLQSELDDVVKIETKMREITELMHLFSAKVAQQQEDVTSIHNMTEEAGDDIDKGLGELVRSAKATRMFRVIYVAFTLILTLLLVLLDFAFG</sequence>
<dbReference type="InterPro" id="IPR000727">
    <property type="entry name" value="T_SNARE_dom"/>
</dbReference>
<comment type="subcellular location">
    <subcellularLocation>
        <location evidence="1">Membrane</location>
        <topology evidence="1">Single-pass type IV membrane protein</topology>
    </subcellularLocation>
</comment>
<dbReference type="PROSITE" id="PS50192">
    <property type="entry name" value="T_SNARE"/>
    <property type="match status" value="1"/>
</dbReference>
<keyword evidence="6 10" id="KW-1133">Transmembrane helix</keyword>
<feature type="domain" description="T-SNARE coiled-coil homology" evidence="11">
    <location>
        <begin position="311"/>
        <end position="373"/>
    </location>
</feature>
<evidence type="ECO:0000256" key="10">
    <source>
        <dbReference type="SAM" id="Phobius"/>
    </source>
</evidence>
<reference evidence="12" key="1">
    <citation type="submission" date="2021-01" db="EMBL/GenBank/DDBJ databases">
        <authorList>
            <person name="Corre E."/>
            <person name="Pelletier E."/>
            <person name="Niang G."/>
            <person name="Scheremetjew M."/>
            <person name="Finn R."/>
            <person name="Kale V."/>
            <person name="Holt S."/>
            <person name="Cochrane G."/>
            <person name="Meng A."/>
            <person name="Brown T."/>
            <person name="Cohen L."/>
        </authorList>
    </citation>
    <scope>NUCLEOTIDE SEQUENCE</scope>
    <source>
        <strain evidence="12">CCMP1243</strain>
    </source>
</reference>
<dbReference type="GO" id="GO:0015031">
    <property type="term" value="P:protein transport"/>
    <property type="evidence" value="ECO:0007669"/>
    <property type="project" value="UniProtKB-KW"/>
</dbReference>
<evidence type="ECO:0000256" key="2">
    <source>
        <dbReference type="ARBA" id="ARBA00009063"/>
    </source>
</evidence>
<protein>
    <recommendedName>
        <fullName evidence="11">t-SNARE coiled-coil homology domain-containing protein</fullName>
    </recommendedName>
</protein>
<dbReference type="GO" id="GO:0006890">
    <property type="term" value="P:retrograde vesicle-mediated transport, Golgi to endoplasmic reticulum"/>
    <property type="evidence" value="ECO:0007669"/>
    <property type="project" value="TreeGrafter"/>
</dbReference>
<evidence type="ECO:0000256" key="8">
    <source>
        <dbReference type="ARBA" id="ARBA00023136"/>
    </source>
</evidence>
<evidence type="ECO:0000256" key="7">
    <source>
        <dbReference type="ARBA" id="ARBA00023054"/>
    </source>
</evidence>
<dbReference type="PANTHER" id="PTHR15959:SF0">
    <property type="entry name" value="SYNTAXIN-18"/>
    <property type="match status" value="1"/>
</dbReference>
<evidence type="ECO:0000313" key="12">
    <source>
        <dbReference type="EMBL" id="CAD9702147.1"/>
    </source>
</evidence>
<evidence type="ECO:0000259" key="11">
    <source>
        <dbReference type="PROSITE" id="PS50192"/>
    </source>
</evidence>
<keyword evidence="8 10" id="KW-0472">Membrane</keyword>
<dbReference type="GO" id="GO:0031201">
    <property type="term" value="C:SNARE complex"/>
    <property type="evidence" value="ECO:0007669"/>
    <property type="project" value="TreeGrafter"/>
</dbReference>
<feature type="transmembrane region" description="Helical" evidence="10">
    <location>
        <begin position="382"/>
        <end position="402"/>
    </location>
</feature>
<gene>
    <name evidence="12" type="ORF">RMAR1173_LOCUS15603</name>
</gene>
<keyword evidence="3" id="KW-0813">Transport</keyword>
<comment type="similarity">
    <text evidence="2">Belongs to the syntaxin family.</text>
</comment>
<dbReference type="PANTHER" id="PTHR15959">
    <property type="entry name" value="SYNTAXIN-18"/>
    <property type="match status" value="1"/>
</dbReference>
<evidence type="ECO:0000256" key="3">
    <source>
        <dbReference type="ARBA" id="ARBA00022448"/>
    </source>
</evidence>
<feature type="region of interest" description="Disordered" evidence="9">
    <location>
        <begin position="233"/>
        <end position="297"/>
    </location>
</feature>
<dbReference type="EMBL" id="HBHJ01023682">
    <property type="protein sequence ID" value="CAD9702147.1"/>
    <property type="molecule type" value="Transcribed_RNA"/>
</dbReference>
<proteinExistence type="inferred from homology"/>
<evidence type="ECO:0000256" key="6">
    <source>
        <dbReference type="ARBA" id="ARBA00022989"/>
    </source>
</evidence>
<organism evidence="12">
    <name type="scientific">Rhizochromulina marina</name>
    <dbReference type="NCBI Taxonomy" id="1034831"/>
    <lineage>
        <taxon>Eukaryota</taxon>
        <taxon>Sar</taxon>
        <taxon>Stramenopiles</taxon>
        <taxon>Ochrophyta</taxon>
        <taxon>Dictyochophyceae</taxon>
        <taxon>Rhizochromulinales</taxon>
        <taxon>Rhizochromulina</taxon>
    </lineage>
</organism>
<dbReference type="Gene3D" id="1.20.5.110">
    <property type="match status" value="1"/>
</dbReference>
<feature type="compositionally biased region" description="Polar residues" evidence="9">
    <location>
        <begin position="236"/>
        <end position="245"/>
    </location>
</feature>
<evidence type="ECO:0000256" key="5">
    <source>
        <dbReference type="ARBA" id="ARBA00022927"/>
    </source>
</evidence>
<name>A0A7S2SJP4_9STRA</name>
<feature type="region of interest" description="Disordered" evidence="9">
    <location>
        <begin position="1"/>
        <end position="41"/>
    </location>
</feature>
<feature type="compositionally biased region" description="Basic and acidic residues" evidence="9">
    <location>
        <begin position="196"/>
        <end position="206"/>
    </location>
</feature>